<keyword evidence="13" id="KW-1185">Reference proteome</keyword>
<dbReference type="InParanoid" id="T1HSQ3"/>
<evidence type="ECO:0000256" key="1">
    <source>
        <dbReference type="ARBA" id="ARBA00004251"/>
    </source>
</evidence>
<keyword evidence="8" id="KW-0472">Membrane</keyword>
<keyword evidence="10" id="KW-0278">Fertilization</keyword>
<keyword evidence="9" id="KW-1015">Disulfide bond</keyword>
<evidence type="ECO:0000256" key="3">
    <source>
        <dbReference type="ARBA" id="ARBA00022475"/>
    </source>
</evidence>
<dbReference type="eggNOG" id="ENOG502QREH">
    <property type="taxonomic scope" value="Eukaryota"/>
</dbReference>
<dbReference type="AlphaFoldDB" id="T1HSQ3"/>
<proteinExistence type="inferred from homology"/>
<dbReference type="VEuPathDB" id="VectorBase:RPRC007073"/>
<dbReference type="PANTHER" id="PTHR31764">
    <property type="entry name" value="PROTEIN HAPLESS 2"/>
    <property type="match status" value="1"/>
</dbReference>
<accession>T1HSQ3</accession>
<sequence length="609" mass="69535">MFGLDCIIKTKYLGYIGGPEEYLLVRSEDITYDGDDCDKAGVGFKAFAKQPARCDNLRGTCLANQPAHLWKQDIEARRSGRPGKYFLENYAKVSEDPIKFHKEVGDFLSLDFSGPYQSVVEVEVPIDRNGLVRAESTAQLSEIYIDATCEHQTRITILVTNNGLTSSAFYPRMKGCPPEIPMVWTENEGPLVYIAPQKIHKYRLSLYGKLPATRFHCSIELMNKKKELVATRRIRVQHYDRCICMWHCLCACIGSISGLKCEHMSLEHYHAAGFFGAMPIDTEDPAYERGDAGFSPFVLKDFLIYVGYVYATFIIMGLLKFLIGLFFVTVANYGMWLLFECEAKNMDNYKESYWAFTHLVRDSQSFPISPAGRSRQIQILPNLCRRKKKIESRESKEQQLVKGNKKCKVHIRVKESASEVDRPHTVQYFEYMASTKHGNNDEDKLLLPSEKNPLRKDCKMSNKIPFSVDDVLPNNYEDMIANVSYIVKASDYPNVRSVIKEVEEMKNKMIKNVVSNVSKAAIQKILKNKNGMKENSGHEKSAVKPIAEQVVVLIDRCFKEIIKRKSGEARLAKLYDGDIKPMDNLIANNTFDQNLQFQSGNKNRYFSKT</sequence>
<evidence type="ECO:0000256" key="4">
    <source>
        <dbReference type="ARBA" id="ARBA00022692"/>
    </source>
</evidence>
<keyword evidence="5" id="KW-0732">Signal</keyword>
<comment type="similarity">
    <text evidence="2">Belongs to the HAP2/GCS1 family.</text>
</comment>
<evidence type="ECO:0000256" key="9">
    <source>
        <dbReference type="ARBA" id="ARBA00023157"/>
    </source>
</evidence>
<keyword evidence="7" id="KW-0446">Lipid-binding</keyword>
<protein>
    <submittedName>
        <fullName evidence="12">HAP2-GCS1 domain-containing protein</fullName>
    </submittedName>
</protein>
<dbReference type="Pfam" id="PF10699">
    <property type="entry name" value="HAP2-GCS1"/>
    <property type="match status" value="1"/>
</dbReference>
<evidence type="ECO:0000256" key="5">
    <source>
        <dbReference type="ARBA" id="ARBA00022729"/>
    </source>
</evidence>
<dbReference type="EnsemblMetazoa" id="RPRC007073-RA">
    <property type="protein sequence ID" value="RPRC007073-PA"/>
    <property type="gene ID" value="RPRC007073"/>
</dbReference>
<name>T1HSQ3_RHOPR</name>
<organism evidence="12 13">
    <name type="scientific">Rhodnius prolixus</name>
    <name type="common">Triatomid bug</name>
    <dbReference type="NCBI Taxonomy" id="13249"/>
    <lineage>
        <taxon>Eukaryota</taxon>
        <taxon>Metazoa</taxon>
        <taxon>Ecdysozoa</taxon>
        <taxon>Arthropoda</taxon>
        <taxon>Hexapoda</taxon>
        <taxon>Insecta</taxon>
        <taxon>Pterygota</taxon>
        <taxon>Neoptera</taxon>
        <taxon>Paraneoptera</taxon>
        <taxon>Hemiptera</taxon>
        <taxon>Heteroptera</taxon>
        <taxon>Panheteroptera</taxon>
        <taxon>Cimicomorpha</taxon>
        <taxon>Reduviidae</taxon>
        <taxon>Triatominae</taxon>
        <taxon>Rhodnius</taxon>
    </lineage>
</organism>
<evidence type="ECO:0000256" key="6">
    <source>
        <dbReference type="ARBA" id="ARBA00022989"/>
    </source>
</evidence>
<dbReference type="InterPro" id="IPR018928">
    <property type="entry name" value="HAP2/GCS1_dom"/>
</dbReference>
<reference evidence="12" key="1">
    <citation type="submission" date="2015-05" db="UniProtKB">
        <authorList>
            <consortium name="EnsemblMetazoa"/>
        </authorList>
    </citation>
    <scope>IDENTIFICATION</scope>
</reference>
<dbReference type="GO" id="GO:0005886">
    <property type="term" value="C:plasma membrane"/>
    <property type="evidence" value="ECO:0007669"/>
    <property type="project" value="UniProtKB-SubCell"/>
</dbReference>
<evidence type="ECO:0000256" key="7">
    <source>
        <dbReference type="ARBA" id="ARBA00023121"/>
    </source>
</evidence>
<dbReference type="HOGENOM" id="CLU_448578_0_0_1"/>
<keyword evidence="6" id="KW-1133">Transmembrane helix</keyword>
<dbReference type="GO" id="GO:0008289">
    <property type="term" value="F:lipid binding"/>
    <property type="evidence" value="ECO:0007669"/>
    <property type="project" value="UniProtKB-KW"/>
</dbReference>
<comment type="subcellular location">
    <subcellularLocation>
        <location evidence="1">Cell membrane</location>
        <topology evidence="1">Single-pass type I membrane protein</topology>
    </subcellularLocation>
</comment>
<dbReference type="EMBL" id="ACPB03014484">
    <property type="status" value="NOT_ANNOTATED_CDS"/>
    <property type="molecule type" value="Genomic_DNA"/>
</dbReference>
<evidence type="ECO:0000256" key="10">
    <source>
        <dbReference type="ARBA" id="ARBA00023279"/>
    </source>
</evidence>
<evidence type="ECO:0000313" key="12">
    <source>
        <dbReference type="EnsemblMetazoa" id="RPRC007073-PA"/>
    </source>
</evidence>
<keyword evidence="3" id="KW-1003">Cell membrane</keyword>
<dbReference type="InterPro" id="IPR040326">
    <property type="entry name" value="HAP2/GCS1"/>
</dbReference>
<keyword evidence="4" id="KW-0812">Transmembrane</keyword>
<evidence type="ECO:0000313" key="13">
    <source>
        <dbReference type="Proteomes" id="UP000015103"/>
    </source>
</evidence>
<dbReference type="PANTHER" id="PTHR31764:SF0">
    <property type="entry name" value="GENERATIVE CELL SPECIFIC-1_HAP2 DOMAIN-CONTAINING PROTEIN"/>
    <property type="match status" value="1"/>
</dbReference>
<dbReference type="Proteomes" id="UP000015103">
    <property type="component" value="Unassembled WGS sequence"/>
</dbReference>
<dbReference type="GO" id="GO:0007338">
    <property type="term" value="P:single fertilization"/>
    <property type="evidence" value="ECO:0007669"/>
    <property type="project" value="UniProtKB-KW"/>
</dbReference>
<feature type="domain" description="Generative cell specific-1/HAP2" evidence="11">
    <location>
        <begin position="17"/>
        <end position="239"/>
    </location>
</feature>
<evidence type="ECO:0000259" key="11">
    <source>
        <dbReference type="Pfam" id="PF10699"/>
    </source>
</evidence>
<evidence type="ECO:0000256" key="8">
    <source>
        <dbReference type="ARBA" id="ARBA00023136"/>
    </source>
</evidence>
<dbReference type="STRING" id="13249.T1HSQ3"/>
<evidence type="ECO:0000256" key="2">
    <source>
        <dbReference type="ARBA" id="ARBA00010929"/>
    </source>
</evidence>